<gene>
    <name evidence="2" type="ORF">A9179_11615</name>
</gene>
<accession>A0ABR7S006</accession>
<protein>
    <recommendedName>
        <fullName evidence="1">Acyl-CoA thioesterase-like C-terminal domain-containing protein</fullName>
    </recommendedName>
</protein>
<dbReference type="Gene3D" id="2.40.160.210">
    <property type="entry name" value="Acyl-CoA thioesterase, double hotdog domain"/>
    <property type="match status" value="1"/>
</dbReference>
<dbReference type="InterPro" id="IPR049450">
    <property type="entry name" value="ACOT8-like_C"/>
</dbReference>
<name>A0ABR7S006_AQUAC</name>
<proteinExistence type="predicted"/>
<feature type="domain" description="Acyl-CoA thioesterase-like C-terminal" evidence="1">
    <location>
        <begin position="3"/>
        <end position="58"/>
    </location>
</feature>
<evidence type="ECO:0000313" key="3">
    <source>
        <dbReference type="Proteomes" id="UP000744555"/>
    </source>
</evidence>
<dbReference type="Pfam" id="PF20789">
    <property type="entry name" value="4HBT_3C"/>
    <property type="match status" value="1"/>
</dbReference>
<evidence type="ECO:0000313" key="2">
    <source>
        <dbReference type="EMBL" id="MBC9250926.1"/>
    </source>
</evidence>
<keyword evidence="3" id="KW-1185">Reference proteome</keyword>
<dbReference type="InterPro" id="IPR042171">
    <property type="entry name" value="Acyl-CoA_hotdog"/>
</dbReference>
<comment type="caution">
    <text evidence="2">The sequence shown here is derived from an EMBL/GenBank/DDBJ whole genome shotgun (WGS) entry which is preliminary data.</text>
</comment>
<dbReference type="Proteomes" id="UP000744555">
    <property type="component" value="Unassembled WGS sequence"/>
</dbReference>
<organism evidence="2 3">
    <name type="scientific">Aquipseudomonas alcaligenes</name>
    <name type="common">Pseudomonas alcaligenes</name>
    <dbReference type="NCBI Taxonomy" id="43263"/>
    <lineage>
        <taxon>Bacteria</taxon>
        <taxon>Pseudomonadati</taxon>
        <taxon>Pseudomonadota</taxon>
        <taxon>Gammaproteobacteria</taxon>
        <taxon>Pseudomonadales</taxon>
        <taxon>Pseudomonadaceae</taxon>
        <taxon>Aquipseudomonas</taxon>
    </lineage>
</organism>
<evidence type="ECO:0000259" key="1">
    <source>
        <dbReference type="Pfam" id="PF20789"/>
    </source>
</evidence>
<sequence>MPPPSAMLMLMEPAPISTITWTIDVLSEVFSTGEWHLVLSLGETIGDGYCSQTMTAWMTAADLCLSGDG</sequence>
<dbReference type="EMBL" id="LZEU01000001">
    <property type="protein sequence ID" value="MBC9250926.1"/>
    <property type="molecule type" value="Genomic_DNA"/>
</dbReference>
<reference evidence="2 3" key="1">
    <citation type="submission" date="2016-06" db="EMBL/GenBank/DDBJ databases">
        <authorList>
            <person name="Ramos C."/>
            <person name="Pintado A."/>
            <person name="Crespo-Gomez J.I."/>
        </authorList>
    </citation>
    <scope>NUCLEOTIDE SEQUENCE [LARGE SCALE GENOMIC DNA]</scope>
    <source>
        <strain evidence="2 3">AVO110</strain>
    </source>
</reference>